<dbReference type="HOGENOM" id="CLU_1189815_0_0_1"/>
<evidence type="ECO:0008006" key="3">
    <source>
        <dbReference type="Google" id="ProtNLM"/>
    </source>
</evidence>
<dbReference type="GeneID" id="19183521"/>
<evidence type="ECO:0000313" key="1">
    <source>
        <dbReference type="EMBL" id="EXJ56026.1"/>
    </source>
</evidence>
<organism evidence="1 2">
    <name type="scientific">Cladophialophora yegresii CBS 114405</name>
    <dbReference type="NCBI Taxonomy" id="1182544"/>
    <lineage>
        <taxon>Eukaryota</taxon>
        <taxon>Fungi</taxon>
        <taxon>Dikarya</taxon>
        <taxon>Ascomycota</taxon>
        <taxon>Pezizomycotina</taxon>
        <taxon>Eurotiomycetes</taxon>
        <taxon>Chaetothyriomycetidae</taxon>
        <taxon>Chaetothyriales</taxon>
        <taxon>Herpotrichiellaceae</taxon>
        <taxon>Cladophialophora</taxon>
    </lineage>
</organism>
<sequence length="233" mass="26179">MFESADVLRRQQTQRLRDEALGLHDRTHDSVLEYPPRVPPEALQVKISRYPAGVTTLALNSRLSIQFLSFFDIFYDWFTAATTTPGPHESMTELGHDILGAKGLSFTERLLAVAVQAYINWVERARRKWTNFSSEHAVEVQIGVLKKSGRPGTDAQADDTRDAFLWSCLMIRDTTVLESGARAWADEQLRELGVDAKGDLELQAKLDGLFFARPGSKHAEYAEGFLMHETPLG</sequence>
<evidence type="ECO:0000313" key="2">
    <source>
        <dbReference type="Proteomes" id="UP000019473"/>
    </source>
</evidence>
<dbReference type="Proteomes" id="UP000019473">
    <property type="component" value="Unassembled WGS sequence"/>
</dbReference>
<dbReference type="VEuPathDB" id="FungiDB:A1O7_08957"/>
<accession>W9VV41</accession>
<dbReference type="RefSeq" id="XP_007761136.1">
    <property type="nucleotide sequence ID" value="XM_007762946.1"/>
</dbReference>
<name>W9VV41_9EURO</name>
<dbReference type="EMBL" id="AMGW01000006">
    <property type="protein sequence ID" value="EXJ56026.1"/>
    <property type="molecule type" value="Genomic_DNA"/>
</dbReference>
<proteinExistence type="predicted"/>
<gene>
    <name evidence="1" type="ORF">A1O7_08957</name>
</gene>
<comment type="caution">
    <text evidence="1">The sequence shown here is derived from an EMBL/GenBank/DDBJ whole genome shotgun (WGS) entry which is preliminary data.</text>
</comment>
<protein>
    <recommendedName>
        <fullName evidence="3">Transcription factor domain-containing protein</fullName>
    </recommendedName>
</protein>
<dbReference type="AlphaFoldDB" id="W9VV41"/>
<keyword evidence="2" id="KW-1185">Reference proteome</keyword>
<reference evidence="1 2" key="1">
    <citation type="submission" date="2013-03" db="EMBL/GenBank/DDBJ databases">
        <title>The Genome Sequence of Cladophialophora yegresii CBS 114405.</title>
        <authorList>
            <consortium name="The Broad Institute Genomics Platform"/>
            <person name="Cuomo C."/>
            <person name="de Hoog S."/>
            <person name="Gorbushina A."/>
            <person name="Walker B."/>
            <person name="Young S.K."/>
            <person name="Zeng Q."/>
            <person name="Gargeya S."/>
            <person name="Fitzgerald M."/>
            <person name="Haas B."/>
            <person name="Abouelleil A."/>
            <person name="Allen A.W."/>
            <person name="Alvarado L."/>
            <person name="Arachchi H.M."/>
            <person name="Berlin A.M."/>
            <person name="Chapman S.B."/>
            <person name="Gainer-Dewar J."/>
            <person name="Goldberg J."/>
            <person name="Griggs A."/>
            <person name="Gujja S."/>
            <person name="Hansen M."/>
            <person name="Howarth C."/>
            <person name="Imamovic A."/>
            <person name="Ireland A."/>
            <person name="Larimer J."/>
            <person name="McCowan C."/>
            <person name="Murphy C."/>
            <person name="Pearson M."/>
            <person name="Poon T.W."/>
            <person name="Priest M."/>
            <person name="Roberts A."/>
            <person name="Saif S."/>
            <person name="Shea T."/>
            <person name="Sisk P."/>
            <person name="Sykes S."/>
            <person name="Wortman J."/>
            <person name="Nusbaum C."/>
            <person name="Birren B."/>
        </authorList>
    </citation>
    <scope>NUCLEOTIDE SEQUENCE [LARGE SCALE GENOMIC DNA]</scope>
    <source>
        <strain evidence="1 2">CBS 114405</strain>
    </source>
</reference>